<evidence type="ECO:0000256" key="5">
    <source>
        <dbReference type="ARBA" id="ARBA00022840"/>
    </source>
</evidence>
<proteinExistence type="predicted"/>
<dbReference type="EC" id="2.7.11.1" evidence="6"/>
<dbReference type="PANTHER" id="PTHR24350">
    <property type="entry name" value="SERINE/THREONINE-PROTEIN KINASE IAL-RELATED"/>
    <property type="match status" value="1"/>
</dbReference>
<dbReference type="EMBL" id="JBBXMP010000275">
    <property type="protein sequence ID" value="KAL0058793.1"/>
    <property type="molecule type" value="Genomic_DNA"/>
</dbReference>
<evidence type="ECO:0000256" key="1">
    <source>
        <dbReference type="ARBA" id="ARBA00022527"/>
    </source>
</evidence>
<evidence type="ECO:0000256" key="2">
    <source>
        <dbReference type="ARBA" id="ARBA00022679"/>
    </source>
</evidence>
<evidence type="ECO:0000256" key="3">
    <source>
        <dbReference type="ARBA" id="ARBA00022741"/>
    </source>
</evidence>
<keyword evidence="5" id="KW-0067">ATP-binding</keyword>
<evidence type="ECO:0000313" key="7">
    <source>
        <dbReference type="Proteomes" id="UP001437256"/>
    </source>
</evidence>
<organism evidence="6 7">
    <name type="scientific">Marasmius tenuissimus</name>
    <dbReference type="NCBI Taxonomy" id="585030"/>
    <lineage>
        <taxon>Eukaryota</taxon>
        <taxon>Fungi</taxon>
        <taxon>Dikarya</taxon>
        <taxon>Basidiomycota</taxon>
        <taxon>Agaricomycotina</taxon>
        <taxon>Agaricomycetes</taxon>
        <taxon>Agaricomycetidae</taxon>
        <taxon>Agaricales</taxon>
        <taxon>Marasmiineae</taxon>
        <taxon>Marasmiaceae</taxon>
        <taxon>Marasmius</taxon>
    </lineage>
</organism>
<dbReference type="Gene3D" id="3.30.200.20">
    <property type="entry name" value="Phosphorylase Kinase, domain 1"/>
    <property type="match status" value="1"/>
</dbReference>
<dbReference type="InterPro" id="IPR030616">
    <property type="entry name" value="Aur-like"/>
</dbReference>
<keyword evidence="1" id="KW-0723">Serine/threonine-protein kinase</keyword>
<keyword evidence="3" id="KW-0547">Nucleotide-binding</keyword>
<keyword evidence="4 6" id="KW-0418">Kinase</keyword>
<keyword evidence="2 6" id="KW-0808">Transferase</keyword>
<dbReference type="GO" id="GO:0004674">
    <property type="term" value="F:protein serine/threonine kinase activity"/>
    <property type="evidence" value="ECO:0007669"/>
    <property type="project" value="UniProtKB-EC"/>
</dbReference>
<gene>
    <name evidence="6" type="primary">IPL1_1</name>
    <name evidence="6" type="ORF">AAF712_014500</name>
</gene>
<dbReference type="Proteomes" id="UP001437256">
    <property type="component" value="Unassembled WGS sequence"/>
</dbReference>
<reference evidence="6 7" key="1">
    <citation type="submission" date="2024-05" db="EMBL/GenBank/DDBJ databases">
        <title>A draft genome resource for the thread blight pathogen Marasmius tenuissimus strain MS-2.</title>
        <authorList>
            <person name="Yulfo-Soto G.E."/>
            <person name="Baruah I.K."/>
            <person name="Amoako-Attah I."/>
            <person name="Bukari Y."/>
            <person name="Meinhardt L.W."/>
            <person name="Bailey B.A."/>
            <person name="Cohen S.P."/>
        </authorList>
    </citation>
    <scope>NUCLEOTIDE SEQUENCE [LARGE SCALE GENOMIC DNA]</scope>
    <source>
        <strain evidence="6 7">MS-2</strain>
    </source>
</reference>
<sequence length="158" mass="17745">MSNPVSGQPKASTLFLKSVKTSQSSSSRLQQKLAIKHYKKPSTMTSIDPGQLDIGKYNGGFEADAHDAVSLNGLELTSILPGLFSTSKLAVLQEKFSHVYILALKAKALYKSELLRKGTEKQLCRKIEIQMHRRRPNIQRFGYFHDSKRVFLMLEFAG</sequence>
<comment type="caution">
    <text evidence="6">The sequence shown here is derived from an EMBL/GenBank/DDBJ whole genome shotgun (WGS) entry which is preliminary data.</text>
</comment>
<evidence type="ECO:0000313" key="6">
    <source>
        <dbReference type="EMBL" id="KAL0058793.1"/>
    </source>
</evidence>
<keyword evidence="7" id="KW-1185">Reference proteome</keyword>
<protein>
    <submittedName>
        <fullName evidence="6">Spindle assembly checkpoint kinase</fullName>
        <ecNumber evidence="6">2.7.11.1</ecNumber>
    </submittedName>
</protein>
<name>A0ABR2ZBW8_9AGAR</name>
<accession>A0ABR2ZBW8</accession>
<evidence type="ECO:0000256" key="4">
    <source>
        <dbReference type="ARBA" id="ARBA00022777"/>
    </source>
</evidence>